<dbReference type="SUPFAM" id="SSF52833">
    <property type="entry name" value="Thioredoxin-like"/>
    <property type="match status" value="1"/>
</dbReference>
<sequence>MINLSKGLTFEEYLEKSKLENGDTQLIAYNSTSLSSSTKKSLKNLTSTINVAVFSEGYCPDCIVTLPLIKRMAQENKSINLYCFPKSGYESFLEEYTGDVRIPTIITFDSEMNPKGAYVEFPKKLLEKMMSLKIEGKKNMVNDYRLGKYNDLIEEELLDMIL</sequence>
<reference evidence="1 2" key="1">
    <citation type="submission" date="2018-11" db="EMBL/GenBank/DDBJ databases">
        <title>Genome sequencing and assembly of Clostridium tagluense strain A121.</title>
        <authorList>
            <person name="Murakami T."/>
            <person name="Segawa T."/>
            <person name="Shcherbakova V.A."/>
            <person name="Mori H."/>
            <person name="Yoshimura Y."/>
        </authorList>
    </citation>
    <scope>NUCLEOTIDE SEQUENCE [LARGE SCALE GENOMIC DNA]</scope>
    <source>
        <strain evidence="1 2">A121</strain>
    </source>
</reference>
<keyword evidence="2" id="KW-1185">Reference proteome</keyword>
<dbReference type="OrthoDB" id="6120799at2"/>
<dbReference type="Proteomes" id="UP000287872">
    <property type="component" value="Unassembled WGS sequence"/>
</dbReference>
<evidence type="ECO:0000313" key="1">
    <source>
        <dbReference type="EMBL" id="GCD08604.1"/>
    </source>
</evidence>
<dbReference type="InterPro" id="IPR036249">
    <property type="entry name" value="Thioredoxin-like_sf"/>
</dbReference>
<name>A0A401UGH7_9CLOT</name>
<protein>
    <recommendedName>
        <fullName evidence="3">Thioredoxin family protein</fullName>
    </recommendedName>
</protein>
<evidence type="ECO:0008006" key="3">
    <source>
        <dbReference type="Google" id="ProtNLM"/>
    </source>
</evidence>
<proteinExistence type="predicted"/>
<dbReference type="RefSeq" id="WP_124997218.1">
    <property type="nucleotide sequence ID" value="NZ_BHYK01000001.1"/>
</dbReference>
<organism evidence="1 2">
    <name type="scientific">Clostridium tagluense</name>
    <dbReference type="NCBI Taxonomy" id="360422"/>
    <lineage>
        <taxon>Bacteria</taxon>
        <taxon>Bacillati</taxon>
        <taxon>Bacillota</taxon>
        <taxon>Clostridia</taxon>
        <taxon>Eubacteriales</taxon>
        <taxon>Clostridiaceae</taxon>
        <taxon>Clostridium</taxon>
    </lineage>
</organism>
<dbReference type="AlphaFoldDB" id="A0A401UGH7"/>
<comment type="caution">
    <text evidence="1">The sequence shown here is derived from an EMBL/GenBank/DDBJ whole genome shotgun (WGS) entry which is preliminary data.</text>
</comment>
<dbReference type="Pfam" id="PF14595">
    <property type="entry name" value="Thioredoxin_9"/>
    <property type="match status" value="1"/>
</dbReference>
<dbReference type="Gene3D" id="3.40.30.10">
    <property type="entry name" value="Glutaredoxin"/>
    <property type="match status" value="1"/>
</dbReference>
<dbReference type="EMBL" id="BHYK01000001">
    <property type="protein sequence ID" value="GCD08604.1"/>
    <property type="molecule type" value="Genomic_DNA"/>
</dbReference>
<gene>
    <name evidence="1" type="ORF">Ctaglu_02270</name>
</gene>
<accession>A0A401UGH7</accession>
<evidence type="ECO:0000313" key="2">
    <source>
        <dbReference type="Proteomes" id="UP000287872"/>
    </source>
</evidence>